<dbReference type="AlphaFoldDB" id="A0A3B0YBZ0"/>
<evidence type="ECO:0000313" key="1">
    <source>
        <dbReference type="EMBL" id="VAW78375.1"/>
    </source>
</evidence>
<reference evidence="1" key="1">
    <citation type="submission" date="2018-06" db="EMBL/GenBank/DDBJ databases">
        <authorList>
            <person name="Zhirakovskaya E."/>
        </authorList>
    </citation>
    <scope>NUCLEOTIDE SEQUENCE</scope>
</reference>
<dbReference type="EMBL" id="UOFL01000150">
    <property type="protein sequence ID" value="VAW78375.1"/>
    <property type="molecule type" value="Genomic_DNA"/>
</dbReference>
<accession>A0A3B0YBZ0</accession>
<sequence>MKYLMIKSMVIVVSTLLTSIAGASPLKSSHHSGHMVGASGIKANVGSTRRRCSARCQARQKRRIKRAECRLRGGRTIRGGGCLTTRTLPGIN</sequence>
<proteinExistence type="predicted"/>
<organism evidence="1">
    <name type="scientific">hydrothermal vent metagenome</name>
    <dbReference type="NCBI Taxonomy" id="652676"/>
    <lineage>
        <taxon>unclassified sequences</taxon>
        <taxon>metagenomes</taxon>
        <taxon>ecological metagenomes</taxon>
    </lineage>
</organism>
<protein>
    <submittedName>
        <fullName evidence="1">Uncharacterized protein</fullName>
    </submittedName>
</protein>
<gene>
    <name evidence="1" type="ORF">MNBD_GAMMA12-241</name>
</gene>
<name>A0A3B0YBZ0_9ZZZZ</name>